<accession>A0ABQ1PPB7</accession>
<feature type="transmembrane region" description="Helical" evidence="2">
    <location>
        <begin position="162"/>
        <end position="184"/>
    </location>
</feature>
<reference evidence="4" key="1">
    <citation type="journal article" date="2019" name="Int. J. Syst. Evol. Microbiol.">
        <title>The Global Catalogue of Microorganisms (GCM) 10K type strain sequencing project: providing services to taxonomists for standard genome sequencing and annotation.</title>
        <authorList>
            <consortium name="The Broad Institute Genomics Platform"/>
            <consortium name="The Broad Institute Genome Sequencing Center for Infectious Disease"/>
            <person name="Wu L."/>
            <person name="Ma J."/>
        </authorList>
    </citation>
    <scope>NUCLEOTIDE SEQUENCE [LARGE SCALE GENOMIC DNA]</scope>
    <source>
        <strain evidence="4">CGMCC 1.12482</strain>
    </source>
</reference>
<dbReference type="RefSeq" id="WP_150278281.1">
    <property type="nucleotide sequence ID" value="NZ_BMFF01000003.1"/>
</dbReference>
<comment type="caution">
    <text evidence="3">The sequence shown here is derived from an EMBL/GenBank/DDBJ whole genome shotgun (WGS) entry which is preliminary data.</text>
</comment>
<dbReference type="Proteomes" id="UP000638188">
    <property type="component" value="Unassembled WGS sequence"/>
</dbReference>
<feature type="region of interest" description="Disordered" evidence="1">
    <location>
        <begin position="226"/>
        <end position="303"/>
    </location>
</feature>
<keyword evidence="2" id="KW-0812">Transmembrane</keyword>
<gene>
    <name evidence="3" type="ORF">GCM10007418_19850</name>
</gene>
<sequence length="527" mass="57713">MNQIPPASDNLFLRCHAAWRSHSTKLTGKLLLLTIIPLVAVIVLLGVAKIQLHADAARNADAIGTELARQIAASVADPLAADDQLSLNIQLAQWKRNPLISHVRLFTAENRLIAEAGSEPGRSKVAPGQGQFDATVHFQEAMVGEVQLHLAAEPFVGPSNNLLWRLFWGVLILILLAGLTAWRLGIGMRQTARDLGLWYGDSGHPAPGSQRRDELGDLARALGKRRIVDLPPEPEPEPETAPPAEKPISHDEETQLEPGDKITAEPSLETESSLIPDQTKAAPAKAVETPEQADHDQEMTATTVAQAEQAPLTEAPSLPAHNAENESQQATPPAITQRESAILAVRLGNQEALRRLPRPRLMAVLERYREQLQRACELYNGHLHTLHDGTSLLVFHAAECRQDELAHALCCGELLRVLGHELQVEIADSGITLHVQLAIGHSVDLGSVSDTDLAARDECLAILDIVQHSRNLLLLDTSLADSDALKQRGVVRRLASQPGIYCIERLKGPYQSMLERQLTHFYHQRPH</sequence>
<keyword evidence="4" id="KW-1185">Reference proteome</keyword>
<keyword evidence="2" id="KW-0472">Membrane</keyword>
<evidence type="ECO:0000313" key="4">
    <source>
        <dbReference type="Proteomes" id="UP000638188"/>
    </source>
</evidence>
<organism evidence="3 4">
    <name type="scientific">Halopseudomonas salina</name>
    <dbReference type="NCBI Taxonomy" id="1323744"/>
    <lineage>
        <taxon>Bacteria</taxon>
        <taxon>Pseudomonadati</taxon>
        <taxon>Pseudomonadota</taxon>
        <taxon>Gammaproteobacteria</taxon>
        <taxon>Pseudomonadales</taxon>
        <taxon>Pseudomonadaceae</taxon>
        <taxon>Halopseudomonas</taxon>
    </lineage>
</organism>
<feature type="compositionally biased region" description="Basic and acidic residues" evidence="1">
    <location>
        <begin position="247"/>
        <end position="263"/>
    </location>
</feature>
<protein>
    <recommendedName>
        <fullName evidence="5">Histidine kinase</fullName>
    </recommendedName>
</protein>
<name>A0ABQ1PPB7_9GAMM</name>
<evidence type="ECO:0000313" key="3">
    <source>
        <dbReference type="EMBL" id="GGD00618.1"/>
    </source>
</evidence>
<dbReference type="EMBL" id="BMFF01000003">
    <property type="protein sequence ID" value="GGD00618.1"/>
    <property type="molecule type" value="Genomic_DNA"/>
</dbReference>
<evidence type="ECO:0000256" key="2">
    <source>
        <dbReference type="SAM" id="Phobius"/>
    </source>
</evidence>
<evidence type="ECO:0008006" key="5">
    <source>
        <dbReference type="Google" id="ProtNLM"/>
    </source>
</evidence>
<proteinExistence type="predicted"/>
<keyword evidence="2" id="KW-1133">Transmembrane helix</keyword>
<evidence type="ECO:0000256" key="1">
    <source>
        <dbReference type="SAM" id="MobiDB-lite"/>
    </source>
</evidence>
<feature type="transmembrane region" description="Helical" evidence="2">
    <location>
        <begin position="30"/>
        <end position="48"/>
    </location>
</feature>